<feature type="compositionally biased region" description="Basic and acidic residues" evidence="6">
    <location>
        <begin position="362"/>
        <end position="374"/>
    </location>
</feature>
<dbReference type="InterPro" id="IPR034686">
    <property type="entry name" value="Terpene_cyclase-like_2"/>
</dbReference>
<keyword evidence="8" id="KW-1185">Reference proteome</keyword>
<sequence length="443" mass="51209">MAASWDIPIQEDGHVLVTMPDLFKSFLAAEPIIRPDYEKCQEDTAQWLIERLAFDGKAAKKLILADFTYFVQTWVPGTPYERFRLANDWTNLFFYYDDLFDDGELKNDPVRAQATVDRLFAAIDGDFVPADPHDPSLDYVDRNQAAHDEFWQRLRALASPGQRRRYRRSMFNYFSGALRQVLDCENHFEYDRSLDDILERRRDSVGMEGVLSLLYFAFNLEIDDAVMEDPKMKEIEGLCTDLFVLQNDVASHRKEEAENVTHNMVATCRLNGMSAQEAYDHTGAMIDARLDRLDQCIAELPYVDDQVATYIQGMRNVLIANVHWSFRGQRYFGSRNAEVRRTRVIDVLAEPEYLKQMREVTGNKDKNQNKRDSVLDVSPKLKPQGLDAGEVGEPAQTGVSEEELQLELEEAQILEELERAKLRVVRVKRKLLVEFRRGRSQVC</sequence>
<dbReference type="SUPFAM" id="SSF48576">
    <property type="entry name" value="Terpenoid synthases"/>
    <property type="match status" value="1"/>
</dbReference>
<evidence type="ECO:0000256" key="3">
    <source>
        <dbReference type="ARBA" id="ARBA00022842"/>
    </source>
</evidence>
<keyword evidence="5" id="KW-0175">Coiled coil</keyword>
<proteinExistence type="inferred from homology"/>
<dbReference type="EMBL" id="JABCIY010000209">
    <property type="protein sequence ID" value="KAF7188452.1"/>
    <property type="molecule type" value="Genomic_DNA"/>
</dbReference>
<comment type="caution">
    <text evidence="7">The sequence shown here is derived from an EMBL/GenBank/DDBJ whole genome shotgun (WGS) entry which is preliminary data.</text>
</comment>
<dbReference type="GO" id="GO:0046872">
    <property type="term" value="F:metal ion binding"/>
    <property type="evidence" value="ECO:0007669"/>
    <property type="project" value="UniProtKB-KW"/>
</dbReference>
<keyword evidence="4" id="KW-0456">Lyase</keyword>
<dbReference type="GO" id="GO:0008299">
    <property type="term" value="P:isoprenoid biosynthetic process"/>
    <property type="evidence" value="ECO:0007669"/>
    <property type="project" value="UniProtKB-ARBA"/>
</dbReference>
<dbReference type="PANTHER" id="PTHR35201">
    <property type="entry name" value="TERPENE SYNTHASE"/>
    <property type="match status" value="1"/>
</dbReference>
<protein>
    <recommendedName>
        <fullName evidence="4">Terpene synthase</fullName>
        <ecNumber evidence="4">4.2.3.-</ecNumber>
    </recommendedName>
</protein>
<evidence type="ECO:0000313" key="8">
    <source>
        <dbReference type="Proteomes" id="UP000660729"/>
    </source>
</evidence>
<feature type="coiled-coil region" evidence="5">
    <location>
        <begin position="399"/>
        <end position="430"/>
    </location>
</feature>
<dbReference type="InterPro" id="IPR008949">
    <property type="entry name" value="Isoprenoid_synthase_dom_sf"/>
</dbReference>
<name>A0A8H6RDF6_9PEZI</name>
<evidence type="ECO:0000256" key="1">
    <source>
        <dbReference type="ARBA" id="ARBA00001946"/>
    </source>
</evidence>
<dbReference type="AlphaFoldDB" id="A0A8H6RDF6"/>
<evidence type="ECO:0000256" key="6">
    <source>
        <dbReference type="SAM" id="MobiDB-lite"/>
    </source>
</evidence>
<dbReference type="Proteomes" id="UP000660729">
    <property type="component" value="Unassembled WGS sequence"/>
</dbReference>
<dbReference type="SFLD" id="SFLDG01020">
    <property type="entry name" value="Terpene_Cyclase_Like_2"/>
    <property type="match status" value="1"/>
</dbReference>
<evidence type="ECO:0000256" key="2">
    <source>
        <dbReference type="ARBA" id="ARBA00006333"/>
    </source>
</evidence>
<comment type="cofactor">
    <cofactor evidence="1 4">
        <name>Mg(2+)</name>
        <dbReference type="ChEBI" id="CHEBI:18420"/>
    </cofactor>
</comment>
<evidence type="ECO:0000256" key="5">
    <source>
        <dbReference type="SAM" id="Coils"/>
    </source>
</evidence>
<reference evidence="7" key="1">
    <citation type="submission" date="2020-04" db="EMBL/GenBank/DDBJ databases">
        <title>Draft genome resource of the tomato pathogen Pseudocercospora fuligena.</title>
        <authorList>
            <person name="Zaccaron A."/>
        </authorList>
    </citation>
    <scope>NUCLEOTIDE SEQUENCE</scope>
    <source>
        <strain evidence="7">PF001</strain>
    </source>
</reference>
<keyword evidence="4" id="KW-0479">Metal-binding</keyword>
<evidence type="ECO:0000256" key="4">
    <source>
        <dbReference type="RuleBase" id="RU366034"/>
    </source>
</evidence>
<gene>
    <name evidence="7" type="ORF">HII31_10114</name>
</gene>
<keyword evidence="3 4" id="KW-0460">Magnesium</keyword>
<dbReference type="PANTHER" id="PTHR35201:SF4">
    <property type="entry name" value="BETA-PINACENE SYNTHASE-RELATED"/>
    <property type="match status" value="1"/>
</dbReference>
<dbReference type="SFLD" id="SFLDS00005">
    <property type="entry name" value="Isoprenoid_Synthase_Type_I"/>
    <property type="match status" value="1"/>
</dbReference>
<feature type="region of interest" description="Disordered" evidence="6">
    <location>
        <begin position="362"/>
        <end position="399"/>
    </location>
</feature>
<dbReference type="Gene3D" id="1.10.600.10">
    <property type="entry name" value="Farnesyl Diphosphate Synthase"/>
    <property type="match status" value="1"/>
</dbReference>
<accession>A0A8H6RDF6</accession>
<dbReference type="Pfam" id="PF19086">
    <property type="entry name" value="Terpene_syn_C_2"/>
    <property type="match status" value="1"/>
</dbReference>
<dbReference type="OrthoDB" id="2861623at2759"/>
<comment type="similarity">
    <text evidence="2 4">Belongs to the terpene synthase family.</text>
</comment>
<evidence type="ECO:0000313" key="7">
    <source>
        <dbReference type="EMBL" id="KAF7188452.1"/>
    </source>
</evidence>
<organism evidence="7 8">
    <name type="scientific">Pseudocercospora fuligena</name>
    <dbReference type="NCBI Taxonomy" id="685502"/>
    <lineage>
        <taxon>Eukaryota</taxon>
        <taxon>Fungi</taxon>
        <taxon>Dikarya</taxon>
        <taxon>Ascomycota</taxon>
        <taxon>Pezizomycotina</taxon>
        <taxon>Dothideomycetes</taxon>
        <taxon>Dothideomycetidae</taxon>
        <taxon>Mycosphaerellales</taxon>
        <taxon>Mycosphaerellaceae</taxon>
        <taxon>Pseudocercospora</taxon>
    </lineage>
</organism>
<dbReference type="EC" id="4.2.3.-" evidence="4"/>
<dbReference type="GO" id="GO:0010333">
    <property type="term" value="F:terpene synthase activity"/>
    <property type="evidence" value="ECO:0007669"/>
    <property type="project" value="InterPro"/>
</dbReference>